<sequence>MFIDAANPMQDALETIRITDVISEAKKHALRQGLEALRRKHCPEHLEPTGCTGDCRSRHICLTAVLDLLGS</sequence>
<dbReference type="OrthoDB" id="7307474at2"/>
<evidence type="ECO:0000313" key="1">
    <source>
        <dbReference type="EMBL" id="AWU93454.1"/>
    </source>
</evidence>
<name>A0A2U9S1L4_9PROT</name>
<evidence type="ECO:0000313" key="2">
    <source>
        <dbReference type="Proteomes" id="UP000249605"/>
    </source>
</evidence>
<accession>A0A2U9S1L4</accession>
<keyword evidence="2" id="KW-1185">Reference proteome</keyword>
<dbReference type="AlphaFoldDB" id="A0A2U9S1L4"/>
<gene>
    <name evidence="1" type="ORF">DM194_03815</name>
</gene>
<dbReference type="KEGG" id="azm:DM194_03815"/>
<organism evidence="1 2">
    <name type="scientific">Azospirillum ramasamyi</name>
    <dbReference type="NCBI Taxonomy" id="682998"/>
    <lineage>
        <taxon>Bacteria</taxon>
        <taxon>Pseudomonadati</taxon>
        <taxon>Pseudomonadota</taxon>
        <taxon>Alphaproteobacteria</taxon>
        <taxon>Rhodospirillales</taxon>
        <taxon>Azospirillaceae</taxon>
        <taxon>Azospirillum</taxon>
    </lineage>
</organism>
<dbReference type="EMBL" id="CP029829">
    <property type="protein sequence ID" value="AWU93454.1"/>
    <property type="molecule type" value="Genomic_DNA"/>
</dbReference>
<dbReference type="RefSeq" id="WP_111065996.1">
    <property type="nucleotide sequence ID" value="NZ_CP029829.1"/>
</dbReference>
<protein>
    <submittedName>
        <fullName evidence="1">Uncharacterized protein</fullName>
    </submittedName>
</protein>
<reference evidence="1 2" key="1">
    <citation type="journal article" date="2019" name="Int. J. Syst. Evol. Microbiol.">
        <title>Azospirillum ramasamyi sp. nov., a novel diazotrophic bacterium isolated from fermented bovine products.</title>
        <authorList>
            <person name="Anandham R."/>
            <person name="Heo J."/>
            <person name="Krishnamoorthy R."/>
            <person name="SenthilKumar M."/>
            <person name="Gopal N.O."/>
            <person name="Kim S.J."/>
            <person name="Kwon S.W."/>
        </authorList>
    </citation>
    <scope>NUCLEOTIDE SEQUENCE [LARGE SCALE GENOMIC DNA]</scope>
    <source>
        <strain evidence="1 2">M2T2B2</strain>
    </source>
</reference>
<proteinExistence type="predicted"/>
<dbReference type="Proteomes" id="UP000249605">
    <property type="component" value="Chromosome"/>
</dbReference>